<evidence type="ECO:0000259" key="1">
    <source>
        <dbReference type="Pfam" id="PF14649"/>
    </source>
</evidence>
<reference evidence="2" key="1">
    <citation type="submission" date="2021-02" db="EMBL/GenBank/DDBJ databases">
        <authorList>
            <person name="Nowell W R."/>
        </authorList>
    </citation>
    <scope>NUCLEOTIDE SEQUENCE</scope>
</reference>
<evidence type="ECO:0000313" key="3">
    <source>
        <dbReference type="Proteomes" id="UP000663844"/>
    </source>
</evidence>
<dbReference type="Proteomes" id="UP000663844">
    <property type="component" value="Unassembled WGS sequence"/>
</dbReference>
<sequence length="90" mass="10644">MPKQPIIIILNLNSKQIHELLSRFKHCWHAFIIADAYNEHALWSYYLIEQFIYSNILNPLQKILTSSDNNYSNLFTSIDSPYFLDIIRVA</sequence>
<name>A0A819UPT0_9BILA</name>
<gene>
    <name evidence="2" type="ORF">OXD698_LOCUS35167</name>
</gene>
<evidence type="ECO:0000313" key="2">
    <source>
        <dbReference type="EMBL" id="CAF4096043.1"/>
    </source>
</evidence>
<proteinExistence type="predicted"/>
<comment type="caution">
    <text evidence="2">The sequence shown here is derived from an EMBL/GenBank/DDBJ whole genome shotgun (WGS) entry which is preliminary data.</text>
</comment>
<dbReference type="Pfam" id="PF14649">
    <property type="entry name" value="Spatacsin_C"/>
    <property type="match status" value="1"/>
</dbReference>
<accession>A0A819UPT0</accession>
<dbReference type="AlphaFoldDB" id="A0A819UPT0"/>
<dbReference type="EMBL" id="CAJOAZ010005329">
    <property type="protein sequence ID" value="CAF4096043.1"/>
    <property type="molecule type" value="Genomic_DNA"/>
</dbReference>
<organism evidence="2 3">
    <name type="scientific">Adineta steineri</name>
    <dbReference type="NCBI Taxonomy" id="433720"/>
    <lineage>
        <taxon>Eukaryota</taxon>
        <taxon>Metazoa</taxon>
        <taxon>Spiralia</taxon>
        <taxon>Gnathifera</taxon>
        <taxon>Rotifera</taxon>
        <taxon>Eurotatoria</taxon>
        <taxon>Bdelloidea</taxon>
        <taxon>Adinetida</taxon>
        <taxon>Adinetidae</taxon>
        <taxon>Adineta</taxon>
    </lineage>
</organism>
<feature type="domain" description="Spatacsin C-terminal" evidence="1">
    <location>
        <begin position="7"/>
        <end position="67"/>
    </location>
</feature>
<protein>
    <recommendedName>
        <fullName evidence="1">Spatacsin C-terminal domain-containing protein</fullName>
    </recommendedName>
</protein>
<dbReference type="InterPro" id="IPR028107">
    <property type="entry name" value="Spatacsin_C_dom"/>
</dbReference>